<dbReference type="PANTHER" id="PTHR42734">
    <property type="entry name" value="METAL TRANSPORT SYSTEM ATP-BINDING PROTEIN TM_0124-RELATED"/>
    <property type="match status" value="1"/>
</dbReference>
<keyword evidence="3 5" id="KW-0067">ATP-binding</keyword>
<dbReference type="EMBL" id="CP107525">
    <property type="protein sequence ID" value="UZW64564.1"/>
    <property type="molecule type" value="Genomic_DNA"/>
</dbReference>
<dbReference type="GO" id="GO:0005524">
    <property type="term" value="F:ATP binding"/>
    <property type="evidence" value="ECO:0007669"/>
    <property type="project" value="UniProtKB-KW"/>
</dbReference>
<dbReference type="RefSeq" id="WP_154221559.1">
    <property type="nucleotide sequence ID" value="NZ_CP034544.1"/>
</dbReference>
<dbReference type="InterPro" id="IPR003593">
    <property type="entry name" value="AAA+_ATPase"/>
</dbReference>
<gene>
    <name evidence="5" type="ORF">OIE46_00520</name>
</gene>
<reference evidence="5" key="1">
    <citation type="submission" date="2022-10" db="EMBL/GenBank/DDBJ databases">
        <authorList>
            <person name="Wei X."/>
        </authorList>
    </citation>
    <scope>NUCLEOTIDE SEQUENCE</scope>
    <source>
        <strain evidence="5">SD2</strain>
    </source>
</reference>
<feature type="domain" description="ABC transporter" evidence="4">
    <location>
        <begin position="10"/>
        <end position="255"/>
    </location>
</feature>
<organism evidence="5 6">
    <name type="scientific">Mycoplasmopsis synoviae</name>
    <name type="common">Mycoplasma synoviae</name>
    <dbReference type="NCBI Taxonomy" id="2109"/>
    <lineage>
        <taxon>Bacteria</taxon>
        <taxon>Bacillati</taxon>
        <taxon>Mycoplasmatota</taxon>
        <taxon>Mycoplasmoidales</taxon>
        <taxon>Metamycoplasmataceae</taxon>
        <taxon>Mycoplasmopsis</taxon>
    </lineage>
</organism>
<dbReference type="AlphaFoldDB" id="A0AAX3F165"/>
<evidence type="ECO:0000256" key="3">
    <source>
        <dbReference type="ARBA" id="ARBA00022840"/>
    </source>
</evidence>
<evidence type="ECO:0000313" key="6">
    <source>
        <dbReference type="Proteomes" id="UP001164481"/>
    </source>
</evidence>
<evidence type="ECO:0000313" key="5">
    <source>
        <dbReference type="EMBL" id="UZW64564.1"/>
    </source>
</evidence>
<keyword evidence="1" id="KW-0813">Transport</keyword>
<protein>
    <submittedName>
        <fullName evidence="5">ATP-binding cassette domain-containing protein</fullName>
    </submittedName>
</protein>
<dbReference type="Proteomes" id="UP001164481">
    <property type="component" value="Chromosome"/>
</dbReference>
<evidence type="ECO:0000256" key="1">
    <source>
        <dbReference type="ARBA" id="ARBA00022448"/>
    </source>
</evidence>
<accession>A0AAX3F165</accession>
<dbReference type="PROSITE" id="PS00211">
    <property type="entry name" value="ABC_TRANSPORTER_1"/>
    <property type="match status" value="1"/>
</dbReference>
<reference evidence="5" key="2">
    <citation type="submission" date="2022-11" db="EMBL/GenBank/DDBJ databases">
        <title>complete genomes of mycoplasma synoviae ZX313 strain and SD2 strain.</title>
        <authorList>
            <person name="Zhong Q."/>
        </authorList>
    </citation>
    <scope>NUCLEOTIDE SEQUENCE</scope>
    <source>
        <strain evidence="5">SD2</strain>
    </source>
</reference>
<dbReference type="InterPro" id="IPR003439">
    <property type="entry name" value="ABC_transporter-like_ATP-bd"/>
</dbReference>
<name>A0AAX3F165_MYCSY</name>
<evidence type="ECO:0000259" key="4">
    <source>
        <dbReference type="PROSITE" id="PS50893"/>
    </source>
</evidence>
<dbReference type="SUPFAM" id="SSF52540">
    <property type="entry name" value="P-loop containing nucleoside triphosphate hydrolases"/>
    <property type="match status" value="1"/>
</dbReference>
<sequence>MKNKNQKNIINFDNVTIKYPKSKENVLENISLDLQKGKMIAFIGPSGVGKTTLFKIIVRAIKPINGNVFLNNENIYNLSKNQWKTKVKKIGFLTQKPNLIESDSVYSNIKRSINDYQNWFFKLISFLTFDKRVKIFETLDKLGILNKAFSRVSDLSGGQKQKVEIAKLLIKDVDLILGDEPTSNLDYKSANSVMEILKEINKKLNITIIINIHDLNLATSYFDQIIMIKDKQIFLNESINLKNKWNLNEKVKRQIV</sequence>
<dbReference type="InterPro" id="IPR050153">
    <property type="entry name" value="Metal_Ion_Import_ABC"/>
</dbReference>
<dbReference type="GO" id="GO:0016887">
    <property type="term" value="F:ATP hydrolysis activity"/>
    <property type="evidence" value="ECO:0007669"/>
    <property type="project" value="InterPro"/>
</dbReference>
<keyword evidence="2" id="KW-0547">Nucleotide-binding</keyword>
<dbReference type="Gene3D" id="3.40.50.300">
    <property type="entry name" value="P-loop containing nucleotide triphosphate hydrolases"/>
    <property type="match status" value="1"/>
</dbReference>
<dbReference type="SMART" id="SM00382">
    <property type="entry name" value="AAA"/>
    <property type="match status" value="1"/>
</dbReference>
<dbReference type="InterPro" id="IPR027417">
    <property type="entry name" value="P-loop_NTPase"/>
</dbReference>
<dbReference type="Pfam" id="PF00005">
    <property type="entry name" value="ABC_tran"/>
    <property type="match status" value="1"/>
</dbReference>
<dbReference type="PROSITE" id="PS50893">
    <property type="entry name" value="ABC_TRANSPORTER_2"/>
    <property type="match status" value="1"/>
</dbReference>
<dbReference type="InterPro" id="IPR017871">
    <property type="entry name" value="ABC_transporter-like_CS"/>
</dbReference>
<proteinExistence type="predicted"/>
<evidence type="ECO:0000256" key="2">
    <source>
        <dbReference type="ARBA" id="ARBA00022741"/>
    </source>
</evidence>